<comment type="subcellular location">
    <subcellularLocation>
        <location evidence="1 7">Membrane</location>
        <topology evidence="1 7">Multi-pass membrane protein</topology>
    </subcellularLocation>
</comment>
<comment type="similarity">
    <text evidence="2 7">Belongs to the ferroportin (FP) (TC 2.A.100) family. SLC40A subfamily.</text>
</comment>
<dbReference type="PANTHER" id="PTHR11660">
    <property type="entry name" value="SOLUTE CARRIER FAMILY 40 MEMBER"/>
    <property type="match status" value="1"/>
</dbReference>
<gene>
    <name evidence="8" type="ORF">K493DRAFT_341003</name>
</gene>
<name>A0A1Y1XT10_9FUNG</name>
<proteinExistence type="inferred from homology"/>
<dbReference type="STRING" id="1314790.A0A1Y1XT10"/>
<dbReference type="Proteomes" id="UP000193498">
    <property type="component" value="Unassembled WGS sequence"/>
</dbReference>
<dbReference type="InterPro" id="IPR036259">
    <property type="entry name" value="MFS_trans_sf"/>
</dbReference>
<feature type="non-terminal residue" evidence="8">
    <location>
        <position position="1"/>
    </location>
</feature>
<dbReference type="Pfam" id="PF06963">
    <property type="entry name" value="FPN1"/>
    <property type="match status" value="1"/>
</dbReference>
<feature type="transmembrane region" description="Helical" evidence="7">
    <location>
        <begin position="283"/>
        <end position="303"/>
    </location>
</feature>
<evidence type="ECO:0000256" key="6">
    <source>
        <dbReference type="ARBA" id="ARBA00023136"/>
    </source>
</evidence>
<feature type="transmembrane region" description="Helical" evidence="7">
    <location>
        <begin position="371"/>
        <end position="388"/>
    </location>
</feature>
<feature type="transmembrane region" description="Helical" evidence="7">
    <location>
        <begin position="315"/>
        <end position="334"/>
    </location>
</feature>
<feature type="transmembrane region" description="Helical" evidence="7">
    <location>
        <begin position="101"/>
        <end position="123"/>
    </location>
</feature>
<comment type="caution">
    <text evidence="8">The sequence shown here is derived from an EMBL/GenBank/DDBJ whole genome shotgun (WGS) entry which is preliminary data.</text>
</comment>
<evidence type="ECO:0000256" key="5">
    <source>
        <dbReference type="ARBA" id="ARBA00022989"/>
    </source>
</evidence>
<dbReference type="PANTHER" id="PTHR11660:SF57">
    <property type="entry name" value="SOLUTE CARRIER FAMILY 40 MEMBER"/>
    <property type="match status" value="1"/>
</dbReference>
<evidence type="ECO:0000256" key="2">
    <source>
        <dbReference type="ARBA" id="ARBA00006279"/>
    </source>
</evidence>
<dbReference type="GO" id="GO:0005381">
    <property type="term" value="F:iron ion transmembrane transporter activity"/>
    <property type="evidence" value="ECO:0007669"/>
    <property type="project" value="UniProtKB-UniRule"/>
</dbReference>
<keyword evidence="4 7" id="KW-0812">Transmembrane</keyword>
<sequence length="468" mass="52784">MLEKIHNHEAEKDIDCSHVNHSPKKLLRYPPKIYLWLFAFQLFNTWCDRLYEFGSYLFIMHVFKDTLLPSSVYGFALTGVGIVLSSWVGKWVDYVSRRTAVAIAIPTKRMSIGLMCLGFWFLSRYDFSVGSERSTIYGVFGAIVFFACVLKVATISLSIAVDRDWIVILTKSDSSALTTVNTNMRRIDLISKIVTPLFFGFLSSSQGNVFCVVFVGFWSLASAVPELLIIKQVYTLVPELAYSKVSQEHNAEKEETVATIPVLSRFYQGWLSYINHPVFASSLSYAMIYMSVLSIAGTMVSYLSWKGYPESLISVMRSLMAVLALIGTFVMPIMKHFLGVYRTAKASIWIEVITLIPVIISFFLPQNLLSAILLFGGISLSRLGVWVFDLSQTQIMQERVDNAQAGLINGWQYSLTNVFDLGQFLLTMIWSDPNQFHIPAIISFAMVVLAAITFTFRYHRIAKGTTVV</sequence>
<feature type="transmembrane region" description="Helical" evidence="7">
    <location>
        <begin position="346"/>
        <end position="364"/>
    </location>
</feature>
<evidence type="ECO:0000313" key="8">
    <source>
        <dbReference type="EMBL" id="ORX88899.1"/>
    </source>
</evidence>
<keyword evidence="9" id="KW-1185">Reference proteome</keyword>
<evidence type="ECO:0000256" key="1">
    <source>
        <dbReference type="ARBA" id="ARBA00004141"/>
    </source>
</evidence>
<feature type="transmembrane region" description="Helical" evidence="7">
    <location>
        <begin position="71"/>
        <end position="89"/>
    </location>
</feature>
<keyword evidence="6 7" id="KW-0472">Membrane</keyword>
<evidence type="ECO:0000256" key="4">
    <source>
        <dbReference type="ARBA" id="ARBA00022692"/>
    </source>
</evidence>
<accession>A0A1Y1XT10</accession>
<evidence type="ECO:0000256" key="3">
    <source>
        <dbReference type="ARBA" id="ARBA00022448"/>
    </source>
</evidence>
<dbReference type="OrthoDB" id="648861at2759"/>
<evidence type="ECO:0000256" key="7">
    <source>
        <dbReference type="RuleBase" id="RU365065"/>
    </source>
</evidence>
<comment type="function">
    <text evidence="7">May be involved in iron transport and iron homeostasis.</text>
</comment>
<keyword evidence="5 7" id="KW-1133">Transmembrane helix</keyword>
<dbReference type="GO" id="GO:0016020">
    <property type="term" value="C:membrane"/>
    <property type="evidence" value="ECO:0007669"/>
    <property type="project" value="UniProtKB-SubCell"/>
</dbReference>
<protein>
    <recommendedName>
        <fullName evidence="7">Solute carrier family 40 member</fullName>
    </recommendedName>
</protein>
<keyword evidence="3 7" id="KW-0813">Transport</keyword>
<dbReference type="InterPro" id="IPR009716">
    <property type="entry name" value="Ferroportin-1"/>
</dbReference>
<dbReference type="AlphaFoldDB" id="A0A1Y1XT10"/>
<dbReference type="CDD" id="cd17480">
    <property type="entry name" value="MFS_SLC40A1_like"/>
    <property type="match status" value="1"/>
</dbReference>
<evidence type="ECO:0000313" key="9">
    <source>
        <dbReference type="Proteomes" id="UP000193498"/>
    </source>
</evidence>
<dbReference type="SUPFAM" id="SSF103473">
    <property type="entry name" value="MFS general substrate transporter"/>
    <property type="match status" value="1"/>
</dbReference>
<keyword evidence="7" id="KW-0406">Ion transport</keyword>
<dbReference type="EMBL" id="MCFE01000491">
    <property type="protein sequence ID" value="ORX88899.1"/>
    <property type="molecule type" value="Genomic_DNA"/>
</dbReference>
<organism evidence="8 9">
    <name type="scientific">Basidiobolus meristosporus CBS 931.73</name>
    <dbReference type="NCBI Taxonomy" id="1314790"/>
    <lineage>
        <taxon>Eukaryota</taxon>
        <taxon>Fungi</taxon>
        <taxon>Fungi incertae sedis</taxon>
        <taxon>Zoopagomycota</taxon>
        <taxon>Entomophthoromycotina</taxon>
        <taxon>Basidiobolomycetes</taxon>
        <taxon>Basidiobolales</taxon>
        <taxon>Basidiobolaceae</taxon>
        <taxon>Basidiobolus</taxon>
    </lineage>
</organism>
<feature type="transmembrane region" description="Helical" evidence="7">
    <location>
        <begin position="436"/>
        <end position="456"/>
    </location>
</feature>
<reference evidence="8 9" key="1">
    <citation type="submission" date="2016-07" db="EMBL/GenBank/DDBJ databases">
        <title>Pervasive Adenine N6-methylation of Active Genes in Fungi.</title>
        <authorList>
            <consortium name="DOE Joint Genome Institute"/>
            <person name="Mondo S.J."/>
            <person name="Dannebaum R.O."/>
            <person name="Kuo R.C."/>
            <person name="Labutti K."/>
            <person name="Haridas S."/>
            <person name="Kuo A."/>
            <person name="Salamov A."/>
            <person name="Ahrendt S.R."/>
            <person name="Lipzen A."/>
            <person name="Sullivan W."/>
            <person name="Andreopoulos W.B."/>
            <person name="Clum A."/>
            <person name="Lindquist E."/>
            <person name="Daum C."/>
            <person name="Ramamoorthy G.K."/>
            <person name="Gryganskyi A."/>
            <person name="Culley D."/>
            <person name="Magnuson J.K."/>
            <person name="James T.Y."/>
            <person name="O'Malley M.A."/>
            <person name="Stajich J.E."/>
            <person name="Spatafora J.W."/>
            <person name="Visel A."/>
            <person name="Grigoriev I.V."/>
        </authorList>
    </citation>
    <scope>NUCLEOTIDE SEQUENCE [LARGE SCALE GENOMIC DNA]</scope>
    <source>
        <strain evidence="8 9">CBS 931.73</strain>
    </source>
</reference>
<dbReference type="InParanoid" id="A0A1Y1XT10"/>
<comment type="caution">
    <text evidence="7">Lacks conserved residue(s) required for the propagation of feature annotation.</text>
</comment>
<feature type="transmembrane region" description="Helical" evidence="7">
    <location>
        <begin position="193"/>
        <end position="218"/>
    </location>
</feature>
<feature type="transmembrane region" description="Helical" evidence="7">
    <location>
        <begin position="135"/>
        <end position="161"/>
    </location>
</feature>